<dbReference type="PANTHER" id="PTHR47691:SF3">
    <property type="entry name" value="HTH-TYPE TRANSCRIPTIONAL REGULATOR RV0890C-RELATED"/>
    <property type="match status" value="1"/>
</dbReference>
<dbReference type="Proteomes" id="UP000604117">
    <property type="component" value="Unassembled WGS sequence"/>
</dbReference>
<dbReference type="InterPro" id="IPR049052">
    <property type="entry name" value="nSTAND1"/>
</dbReference>
<dbReference type="InterPro" id="IPR025139">
    <property type="entry name" value="DUF4062"/>
</dbReference>
<evidence type="ECO:0000259" key="3">
    <source>
        <dbReference type="Pfam" id="PF25872"/>
    </source>
</evidence>
<evidence type="ECO:0000259" key="2">
    <source>
        <dbReference type="Pfam" id="PF20703"/>
    </source>
</evidence>
<reference evidence="4 5" key="1">
    <citation type="submission" date="2021-01" db="EMBL/GenBank/DDBJ databases">
        <title>Whole genome shotgun sequence of Asanoa siamensis NBRC 107932.</title>
        <authorList>
            <person name="Komaki H."/>
            <person name="Tamura T."/>
        </authorList>
    </citation>
    <scope>NUCLEOTIDE SEQUENCE [LARGE SCALE GENOMIC DNA]</scope>
    <source>
        <strain evidence="4 5">NBRC 107932</strain>
    </source>
</reference>
<keyword evidence="5" id="KW-1185">Reference proteome</keyword>
<dbReference type="Gene3D" id="3.40.50.300">
    <property type="entry name" value="P-loop containing nucleotide triphosphate hydrolases"/>
    <property type="match status" value="1"/>
</dbReference>
<gene>
    <name evidence="4" type="ORF">Asi02nite_68060</name>
</gene>
<dbReference type="InterPro" id="IPR027417">
    <property type="entry name" value="P-loop_NTPase"/>
</dbReference>
<protein>
    <recommendedName>
        <fullName evidence="6">ATPase</fullName>
    </recommendedName>
</protein>
<dbReference type="SUPFAM" id="SSF48452">
    <property type="entry name" value="TPR-like"/>
    <property type="match status" value="1"/>
</dbReference>
<dbReference type="Pfam" id="PF13271">
    <property type="entry name" value="DUF4062"/>
    <property type="match status" value="1"/>
</dbReference>
<sequence length="839" mass="89654">MADSGAHRPAAIRTPDHRLRVFVSSTLMELAAERDAARAAIEQLRLFPVMFESGARPHPAQAVYRAYLAQSDIFLGIYAESYGWVGPGMTRSGLEDEFELATGMPRLLYVRSPAPDREPALARMLDGIKADGQAAYKRFSDAAELRELILTDLATVLAERFDQRGPRVATPPAPATALLGRDDDIARILADLRDRRLVVLTGAGGIGKTSLALAAMARGAAAWPDGVAFVDLAPVTAAALVPDALAAALGVVGQGNEGPLDALHRALATRDMLLVVDNFEHVAAAAPVLADLIRRAPRLRVLVTSRTALRVRGERELRVEALAVPPVGATAAELARAPALRLLVERVRDVRPGFALTEENAPALAELCRRLGGLPLALELAAAWMRVLTPDQMIERLYERLDRPGAFADLPDRQQTLANTVAWSYDLLPASARELFARLSVFAAPFTVDDVVAVCGGDATDVIDDLSRLLDGSLVNVAERPDGQHGFALPEPIRRYAASRHDPADDTLGRLHRRILDVLEAASTGLGSGDLGLRRLDSERPNLEVVLDWAGRTGQPSGPLLHAIGDVWVWMLARGHLRQRSALWQRIEALPAAGLRTERDRLALRWLTASRLLNDGAFAAAGTLLDQTLPAARRVEPPARLALLVSARAIVRPYTVDGPAHAEFTDALALAADALVSGYVRSHYGLLLTLDGRPAEAAQCHHEALEIARALGDRNLHAEVHYDLAMDALAGAGPADSYLDTAIAGYREIAHIDGLTRCLGALGAAALRRGDLRLAARMAGATDAGRAAIGLVPWPSVTELERRTVERVRAGLPAAEFAGAVDDGRALSIEAALAAAAGP</sequence>
<dbReference type="PANTHER" id="PTHR47691">
    <property type="entry name" value="REGULATOR-RELATED"/>
    <property type="match status" value="1"/>
</dbReference>
<dbReference type="RefSeq" id="WP_203718143.1">
    <property type="nucleotide sequence ID" value="NZ_BONE01000085.1"/>
</dbReference>
<dbReference type="InterPro" id="IPR011990">
    <property type="entry name" value="TPR-like_helical_dom_sf"/>
</dbReference>
<evidence type="ECO:0008006" key="6">
    <source>
        <dbReference type="Google" id="ProtNLM"/>
    </source>
</evidence>
<accession>A0ABQ4D1Z3</accession>
<comment type="caution">
    <text evidence="4">The sequence shown here is derived from an EMBL/GenBank/DDBJ whole genome shotgun (WGS) entry which is preliminary data.</text>
</comment>
<dbReference type="Pfam" id="PF20703">
    <property type="entry name" value="nSTAND1"/>
    <property type="match status" value="1"/>
</dbReference>
<proteinExistence type="predicted"/>
<evidence type="ECO:0000313" key="5">
    <source>
        <dbReference type="Proteomes" id="UP000604117"/>
    </source>
</evidence>
<dbReference type="SUPFAM" id="SSF52540">
    <property type="entry name" value="P-loop containing nucleoside triphosphate hydrolases"/>
    <property type="match status" value="1"/>
</dbReference>
<organism evidence="4 5">
    <name type="scientific">Asanoa siamensis</name>
    <dbReference type="NCBI Taxonomy" id="926357"/>
    <lineage>
        <taxon>Bacteria</taxon>
        <taxon>Bacillati</taxon>
        <taxon>Actinomycetota</taxon>
        <taxon>Actinomycetes</taxon>
        <taxon>Micromonosporales</taxon>
        <taxon>Micromonosporaceae</taxon>
        <taxon>Asanoa</taxon>
    </lineage>
</organism>
<dbReference type="Pfam" id="PF25872">
    <property type="entry name" value="HTH_77"/>
    <property type="match status" value="1"/>
</dbReference>
<feature type="domain" description="DUF4062" evidence="1">
    <location>
        <begin position="20"/>
        <end position="101"/>
    </location>
</feature>
<dbReference type="EMBL" id="BONE01000085">
    <property type="protein sequence ID" value="GIF77288.1"/>
    <property type="molecule type" value="Genomic_DNA"/>
</dbReference>
<evidence type="ECO:0000259" key="1">
    <source>
        <dbReference type="Pfam" id="PF13271"/>
    </source>
</evidence>
<dbReference type="PRINTS" id="PR00364">
    <property type="entry name" value="DISEASERSIST"/>
</dbReference>
<dbReference type="InterPro" id="IPR058852">
    <property type="entry name" value="HTH_77"/>
</dbReference>
<feature type="domain" description="Novel STAND NTPase 1" evidence="2">
    <location>
        <begin position="178"/>
        <end position="286"/>
    </location>
</feature>
<feature type="domain" description="Winged helix-turn-helix" evidence="3">
    <location>
        <begin position="429"/>
        <end position="499"/>
    </location>
</feature>
<evidence type="ECO:0000313" key="4">
    <source>
        <dbReference type="EMBL" id="GIF77288.1"/>
    </source>
</evidence>
<dbReference type="Gene3D" id="1.25.40.10">
    <property type="entry name" value="Tetratricopeptide repeat domain"/>
    <property type="match status" value="1"/>
</dbReference>
<name>A0ABQ4D1Z3_9ACTN</name>